<proteinExistence type="predicted"/>
<evidence type="ECO:0000313" key="2">
    <source>
        <dbReference type="Proteomes" id="UP000253410"/>
    </source>
</evidence>
<sequence length="62" mass="6816">MEDFKLNEISVDNEIDKLLGLAAAACHTTCNLDRGDIIDWIDHEAEASSTPINFKPGDISIK</sequence>
<gene>
    <name evidence="1" type="ORF">DF182_22490</name>
</gene>
<reference evidence="1 2" key="1">
    <citation type="submission" date="2018-05" db="EMBL/GenBank/DDBJ databases">
        <title>Chitinophaga sp. K3CV102501T nov., isolated from isolated from a monsoon evergreen broad-leaved forest soil.</title>
        <authorList>
            <person name="Lv Y."/>
        </authorList>
    </citation>
    <scope>NUCLEOTIDE SEQUENCE [LARGE SCALE GENOMIC DNA]</scope>
    <source>
        <strain evidence="1 2">GDMCC 1.1325</strain>
    </source>
</reference>
<dbReference type="AlphaFoldDB" id="A0A365XSI5"/>
<dbReference type="EMBL" id="QFFJ01000002">
    <property type="protein sequence ID" value="RBL89293.1"/>
    <property type="molecule type" value="Genomic_DNA"/>
</dbReference>
<accession>A0A365XSI5</accession>
<comment type="caution">
    <text evidence="1">The sequence shown here is derived from an EMBL/GenBank/DDBJ whole genome shotgun (WGS) entry which is preliminary data.</text>
</comment>
<dbReference type="Proteomes" id="UP000253410">
    <property type="component" value="Unassembled WGS sequence"/>
</dbReference>
<keyword evidence="2" id="KW-1185">Reference proteome</keyword>
<evidence type="ECO:0000313" key="1">
    <source>
        <dbReference type="EMBL" id="RBL89293.1"/>
    </source>
</evidence>
<organism evidence="1 2">
    <name type="scientific">Chitinophaga flava</name>
    <dbReference type="NCBI Taxonomy" id="2259036"/>
    <lineage>
        <taxon>Bacteria</taxon>
        <taxon>Pseudomonadati</taxon>
        <taxon>Bacteroidota</taxon>
        <taxon>Chitinophagia</taxon>
        <taxon>Chitinophagales</taxon>
        <taxon>Chitinophagaceae</taxon>
        <taxon>Chitinophaga</taxon>
    </lineage>
</organism>
<protein>
    <submittedName>
        <fullName evidence="1">Uncharacterized protein</fullName>
    </submittedName>
</protein>
<name>A0A365XSI5_9BACT</name>